<comment type="caution">
    <text evidence="2">The sequence shown here is derived from an EMBL/GenBank/DDBJ whole genome shotgun (WGS) entry which is preliminary data.</text>
</comment>
<proteinExistence type="predicted"/>
<protein>
    <submittedName>
        <fullName evidence="2">Uncharacterized protein</fullName>
    </submittedName>
</protein>
<evidence type="ECO:0000313" key="2">
    <source>
        <dbReference type="EMBL" id="KAF7683336.1"/>
    </source>
</evidence>
<dbReference type="EMBL" id="SBIQ01000097">
    <property type="protein sequence ID" value="KAF7683336.1"/>
    <property type="molecule type" value="Genomic_DNA"/>
</dbReference>
<evidence type="ECO:0000313" key="3">
    <source>
        <dbReference type="Proteomes" id="UP001516464"/>
    </source>
</evidence>
<accession>A0ABQ7HYT8</accession>
<keyword evidence="3" id="KW-1185">Reference proteome</keyword>
<gene>
    <name evidence="2" type="ORF">TCON_1455</name>
</gene>
<evidence type="ECO:0000256" key="1">
    <source>
        <dbReference type="SAM" id="Coils"/>
    </source>
</evidence>
<reference evidence="2 3" key="1">
    <citation type="submission" date="2019-01" db="EMBL/GenBank/DDBJ databases">
        <title>Genomes sequencing and comparative genomics of infectious freshwater microsporidia, Cucumispora dikerogammari and Thelohania contejeani.</title>
        <authorList>
            <person name="Cormier A."/>
            <person name="Giraud I."/>
            <person name="Wattier R."/>
            <person name="Teixeira M."/>
            <person name="Grandjean F."/>
            <person name="Rigaud T."/>
            <person name="Cordaux R."/>
        </authorList>
    </citation>
    <scope>NUCLEOTIDE SEQUENCE [LARGE SCALE GENOMIC DNA]</scope>
    <source>
        <strain evidence="2">T1</strain>
        <tissue evidence="2">Spores</tissue>
    </source>
</reference>
<dbReference type="Proteomes" id="UP001516464">
    <property type="component" value="Unassembled WGS sequence"/>
</dbReference>
<keyword evidence="1" id="KW-0175">Coiled coil</keyword>
<organism evidence="2 3">
    <name type="scientific">Astathelohania contejeani</name>
    <dbReference type="NCBI Taxonomy" id="164912"/>
    <lineage>
        <taxon>Eukaryota</taxon>
        <taxon>Fungi</taxon>
        <taxon>Fungi incertae sedis</taxon>
        <taxon>Microsporidia</taxon>
        <taxon>Astathelohaniidae</taxon>
        <taxon>Astathelohania</taxon>
    </lineage>
</organism>
<feature type="coiled-coil region" evidence="1">
    <location>
        <begin position="101"/>
        <end position="156"/>
    </location>
</feature>
<sequence length="416" mass="49680">MSQFFNNFEEERAETRKSTLKHHVFEEESSEENTKLTKKEKKLNELRASVLNLEDGYTQKEIDNFLKNIKKYENLLKTRFPDFLFDFFNKIKNESISKASKKKIETIIREYKKENEDIEEEYNIGFDEEMKKIYQMDDKKKKIEKLLGLKKLSEEQIIKRDLALLETCCVEIQKEDFKKIIEIILQLSAKLKTEIIYKGENLNKYFESIIPLIIKRLFTILESPKDIEPLLFVLKEFDVNGILERKYFEYKFFVLNENPQTENKIYKLLNIIRSGDYNGSKQYYIDHSDVYSEGRDIMKILKELGMLAFYKNDFSFSSKILQKCYLNGMKEIENILCAACIFLEEGEVNKLEFYKTFVKLSKCMERNKFIFKSGNKLNEIFRAYFYSVNSDYEMAYKIIHSLFPNLNRNEKGIDTI</sequence>
<name>A0ABQ7HYT8_9MICR</name>